<keyword evidence="4" id="KW-1185">Reference proteome</keyword>
<evidence type="ECO:0000313" key="4">
    <source>
        <dbReference type="Proteomes" id="UP000250140"/>
    </source>
</evidence>
<dbReference type="AlphaFoldDB" id="A0A8E2JW24"/>
<keyword evidence="1" id="KW-0732">Signal</keyword>
<dbReference type="EMBL" id="KV748994">
    <property type="protein sequence ID" value="OCL11744.1"/>
    <property type="molecule type" value="Genomic_DNA"/>
</dbReference>
<dbReference type="Pfam" id="PF00561">
    <property type="entry name" value="Abhydrolase_1"/>
    <property type="match status" value="1"/>
</dbReference>
<feature type="chain" id="PRO_5034194342" description="AB hydrolase-1 domain-containing protein" evidence="1">
    <location>
        <begin position="18"/>
        <end position="502"/>
    </location>
</feature>
<feature type="signal peptide" evidence="1">
    <location>
        <begin position="1"/>
        <end position="17"/>
    </location>
</feature>
<dbReference type="Proteomes" id="UP000250140">
    <property type="component" value="Unassembled WGS sequence"/>
</dbReference>
<organism evidence="3 4">
    <name type="scientific">Glonium stellatum</name>
    <dbReference type="NCBI Taxonomy" id="574774"/>
    <lineage>
        <taxon>Eukaryota</taxon>
        <taxon>Fungi</taxon>
        <taxon>Dikarya</taxon>
        <taxon>Ascomycota</taxon>
        <taxon>Pezizomycotina</taxon>
        <taxon>Dothideomycetes</taxon>
        <taxon>Pleosporomycetidae</taxon>
        <taxon>Gloniales</taxon>
        <taxon>Gloniaceae</taxon>
        <taxon>Glonium</taxon>
    </lineage>
</organism>
<gene>
    <name evidence="3" type="ORF">AOQ84DRAFT_373710</name>
</gene>
<accession>A0A8E2JW24</accession>
<evidence type="ECO:0000259" key="2">
    <source>
        <dbReference type="Pfam" id="PF00561"/>
    </source>
</evidence>
<name>A0A8E2JW24_9PEZI</name>
<dbReference type="SUPFAM" id="SSF53474">
    <property type="entry name" value="alpha/beta-Hydrolases"/>
    <property type="match status" value="1"/>
</dbReference>
<proteinExistence type="predicted"/>
<dbReference type="InterPro" id="IPR029058">
    <property type="entry name" value="AB_hydrolase_fold"/>
</dbReference>
<protein>
    <recommendedName>
        <fullName evidence="2">AB hydrolase-1 domain-containing protein</fullName>
    </recommendedName>
</protein>
<evidence type="ECO:0000256" key="1">
    <source>
        <dbReference type="SAM" id="SignalP"/>
    </source>
</evidence>
<evidence type="ECO:0000313" key="3">
    <source>
        <dbReference type="EMBL" id="OCL11744.1"/>
    </source>
</evidence>
<dbReference type="InterPro" id="IPR000073">
    <property type="entry name" value="AB_hydrolase_1"/>
</dbReference>
<feature type="domain" description="AB hydrolase-1" evidence="2">
    <location>
        <begin position="118"/>
        <end position="303"/>
    </location>
</feature>
<dbReference type="OrthoDB" id="425534at2759"/>
<reference evidence="3 4" key="1">
    <citation type="journal article" date="2016" name="Nat. Commun.">
        <title>Ectomycorrhizal ecology is imprinted in the genome of the dominant symbiotic fungus Cenococcum geophilum.</title>
        <authorList>
            <consortium name="DOE Joint Genome Institute"/>
            <person name="Peter M."/>
            <person name="Kohler A."/>
            <person name="Ohm R.A."/>
            <person name="Kuo A."/>
            <person name="Krutzmann J."/>
            <person name="Morin E."/>
            <person name="Arend M."/>
            <person name="Barry K.W."/>
            <person name="Binder M."/>
            <person name="Choi C."/>
            <person name="Clum A."/>
            <person name="Copeland A."/>
            <person name="Grisel N."/>
            <person name="Haridas S."/>
            <person name="Kipfer T."/>
            <person name="LaButti K."/>
            <person name="Lindquist E."/>
            <person name="Lipzen A."/>
            <person name="Maire R."/>
            <person name="Meier B."/>
            <person name="Mihaltcheva S."/>
            <person name="Molinier V."/>
            <person name="Murat C."/>
            <person name="Poggeler S."/>
            <person name="Quandt C.A."/>
            <person name="Sperisen C."/>
            <person name="Tritt A."/>
            <person name="Tisserant E."/>
            <person name="Crous P.W."/>
            <person name="Henrissat B."/>
            <person name="Nehls U."/>
            <person name="Egli S."/>
            <person name="Spatafora J.W."/>
            <person name="Grigoriev I.V."/>
            <person name="Martin F.M."/>
        </authorList>
    </citation>
    <scope>NUCLEOTIDE SEQUENCE [LARGE SCALE GENOMIC DNA]</scope>
    <source>
        <strain evidence="3 4">CBS 207.34</strain>
    </source>
</reference>
<dbReference type="Gene3D" id="3.40.50.1820">
    <property type="entry name" value="alpha/beta hydrolase"/>
    <property type="match status" value="1"/>
</dbReference>
<sequence>MLFISIVFIWLVPLVSSQSRTIHHLHKPKIEWRDCRDQVPLTLDLTGLNLDNLPSTLYCGEITVPMNYAEPISAQNNITVGLAMYRPEKEPKGIVFFNPGGSDEATVFARQVAFNQTEEFSGLTDFDLMMMDVRGTYHPNPLNVSLDRYSGLMGPYPITQTEFDTLYKASTDAIQSWTDLSYPPGILEYVGTKEVIQDFESIRRALCYDTINFIGASYGSFRAAQYAAVYPNRVGNFALDSVAPHGVSLFQEAQDQIAAANRGLLRADAYCQNNNSCPFKSQGKGSIPKKVLAAAQKTPLIASYCINSTNCTSPVTASNIQVGLQNSLLGQPDFPTIFKALEQALQGDASLFAIATGDPISDTQTVWSLPLLCSDYNLGNNTFEAFRSSLEAGLKASPSNFIKWLYASLIVLPAPTEWTRLVWEQNQESGLLIRHGDDHVSIQLPSQPSSSITKEFIRTGKLPATRNETLVSVYAPGMQVRPIADPYDVPTGAIVGDVDSDS</sequence>